<dbReference type="AlphaFoldDB" id="A0A4Z2DVP7"/>
<organism evidence="2 3">
    <name type="scientific">Schistosoma japonicum</name>
    <name type="common">Blood fluke</name>
    <dbReference type="NCBI Taxonomy" id="6182"/>
    <lineage>
        <taxon>Eukaryota</taxon>
        <taxon>Metazoa</taxon>
        <taxon>Spiralia</taxon>
        <taxon>Lophotrochozoa</taxon>
        <taxon>Platyhelminthes</taxon>
        <taxon>Trematoda</taxon>
        <taxon>Digenea</taxon>
        <taxon>Strigeidida</taxon>
        <taxon>Schistosomatoidea</taxon>
        <taxon>Schistosomatidae</taxon>
        <taxon>Schistosoma</taxon>
    </lineage>
</organism>
<evidence type="ECO:0000256" key="1">
    <source>
        <dbReference type="SAM" id="SignalP"/>
    </source>
</evidence>
<dbReference type="EMBL" id="SKCS01000028">
    <property type="protein sequence ID" value="TNN20332.1"/>
    <property type="molecule type" value="Genomic_DNA"/>
</dbReference>
<evidence type="ECO:0000313" key="3">
    <source>
        <dbReference type="Proteomes" id="UP000311919"/>
    </source>
</evidence>
<sequence length="66" mass="6840">LVLVVLVVSFECQNSVNAVPAPEPAPERRGGCCSGACPQCPWCCGCRRCGDGGCSGGCCRNCPQDY</sequence>
<keyword evidence="3" id="KW-1185">Reference proteome</keyword>
<reference evidence="2 3" key="1">
    <citation type="submission" date="2019-03" db="EMBL/GenBank/DDBJ databases">
        <title>An improved genome assembly of the fluke Schistosoma japonicum.</title>
        <authorList>
            <person name="Hu W."/>
            <person name="Luo F."/>
            <person name="Yin M."/>
            <person name="Mo X."/>
            <person name="Sun C."/>
            <person name="Wu Q."/>
            <person name="Zhu B."/>
            <person name="Xiang M."/>
            <person name="Wang J."/>
            <person name="Wang Y."/>
            <person name="Zhang T."/>
            <person name="Xu B."/>
            <person name="Zheng H."/>
            <person name="Feng Z."/>
        </authorList>
    </citation>
    <scope>NUCLEOTIDE SEQUENCE [LARGE SCALE GENOMIC DNA]</scope>
    <source>
        <strain evidence="2">HuSjv2</strain>
        <tissue evidence="2">Worms</tissue>
    </source>
</reference>
<feature type="chain" id="PRO_5021438438" evidence="1">
    <location>
        <begin position="19"/>
        <end position="66"/>
    </location>
</feature>
<protein>
    <submittedName>
        <fullName evidence="2">Uncharacterized protein</fullName>
    </submittedName>
</protein>
<proteinExistence type="predicted"/>
<name>A0A4Z2DVP7_SCHJA</name>
<comment type="caution">
    <text evidence="2">The sequence shown here is derived from an EMBL/GenBank/DDBJ whole genome shotgun (WGS) entry which is preliminary data.</text>
</comment>
<keyword evidence="1" id="KW-0732">Signal</keyword>
<dbReference type="Proteomes" id="UP000311919">
    <property type="component" value="Unassembled WGS sequence"/>
</dbReference>
<accession>A0A4Z2DVP7</accession>
<feature type="signal peptide" evidence="1">
    <location>
        <begin position="1"/>
        <end position="18"/>
    </location>
</feature>
<evidence type="ECO:0000313" key="2">
    <source>
        <dbReference type="EMBL" id="TNN20332.1"/>
    </source>
</evidence>
<feature type="non-terminal residue" evidence="2">
    <location>
        <position position="1"/>
    </location>
</feature>
<gene>
    <name evidence="2" type="ORF">EWB00_004176</name>
</gene>